<dbReference type="PANTHER" id="PTHR46438">
    <property type="entry name" value="ALPHA/BETA-HYDROLASES SUPERFAMILY PROTEIN"/>
    <property type="match status" value="1"/>
</dbReference>
<comment type="caution">
    <text evidence="2">The sequence shown here is derived from an EMBL/GenBank/DDBJ whole genome shotgun (WGS) entry which is preliminary data.</text>
</comment>
<evidence type="ECO:0000313" key="3">
    <source>
        <dbReference type="Proteomes" id="UP000283530"/>
    </source>
</evidence>
<dbReference type="STRING" id="337451.A0A3S3P570"/>
<dbReference type="InterPro" id="IPR029058">
    <property type="entry name" value="AB_hydrolase_fold"/>
</dbReference>
<organism evidence="2 3">
    <name type="scientific">Cinnamomum micranthum f. kanehirae</name>
    <dbReference type="NCBI Taxonomy" id="337451"/>
    <lineage>
        <taxon>Eukaryota</taxon>
        <taxon>Viridiplantae</taxon>
        <taxon>Streptophyta</taxon>
        <taxon>Embryophyta</taxon>
        <taxon>Tracheophyta</taxon>
        <taxon>Spermatophyta</taxon>
        <taxon>Magnoliopsida</taxon>
        <taxon>Magnoliidae</taxon>
        <taxon>Laurales</taxon>
        <taxon>Lauraceae</taxon>
        <taxon>Cinnamomum</taxon>
    </lineage>
</organism>
<evidence type="ECO:0000313" key="2">
    <source>
        <dbReference type="EMBL" id="RWR93618.1"/>
    </source>
</evidence>
<sequence length="429" mass="47524">MAIEAQLCCIFSLSLPNTQPPTQTLLQARRLNNLCGAFERRISLQIAGASMSLPYTFSPHAASTEIFKPRHGFLPSATARPSTFGSGSGIIRRNLLLNGVVAAATAGVSVNGSSSLGADYPVPGMERLPFKPDGYNFWKWRGHNIHYVEQGKGIPIVLIHGFGASAFHWRYNIPELAKMYKVYAIDLLGFGWSDKAIIDYDTMIWKDQVTDFLKEVVKEPAILVGNSLGGFTALVTAAELHDQVLGVALLNSAGQFGTPGEEVDNDVEETALRKFLWKPLKEVIQRIVLGLIYLQAKQPARIESVLKRVYINTKNVDDYLVESIRRPAADPNAGEVYYRLMTRFMLNQTKFTLDSFLSKLSCPLLLLWGDLDPWVGPTKAVRIKEFYPNTSLVSLQAGHCPHDEVPELVNGALVNWLSSLKLEASFQTL</sequence>
<keyword evidence="3" id="KW-1185">Reference proteome</keyword>
<evidence type="ECO:0000259" key="1">
    <source>
        <dbReference type="Pfam" id="PF00561"/>
    </source>
</evidence>
<name>A0A3S3P570_9MAGN</name>
<gene>
    <name evidence="2" type="ORF">CKAN_02288100</name>
</gene>
<dbReference type="GO" id="GO:0009507">
    <property type="term" value="C:chloroplast"/>
    <property type="evidence" value="ECO:0007669"/>
    <property type="project" value="TreeGrafter"/>
</dbReference>
<dbReference type="FunFam" id="3.40.50.1820:FF:000150">
    <property type="entry name" value="Alpha/beta fold hydrolase"/>
    <property type="match status" value="1"/>
</dbReference>
<dbReference type="PANTHER" id="PTHR46438:SF2">
    <property type="entry name" value="ALPHA_BETA-HYDROLASES SUPERFAMILY PROTEIN"/>
    <property type="match status" value="1"/>
</dbReference>
<reference evidence="2 3" key="1">
    <citation type="journal article" date="2019" name="Nat. Plants">
        <title>Stout camphor tree genome fills gaps in understanding of flowering plant genome evolution.</title>
        <authorList>
            <person name="Chaw S.M."/>
            <person name="Liu Y.C."/>
            <person name="Wu Y.W."/>
            <person name="Wang H.Y."/>
            <person name="Lin C.I."/>
            <person name="Wu C.S."/>
            <person name="Ke H.M."/>
            <person name="Chang L.Y."/>
            <person name="Hsu C.Y."/>
            <person name="Yang H.T."/>
            <person name="Sudianto E."/>
            <person name="Hsu M.H."/>
            <person name="Wu K.P."/>
            <person name="Wang L.N."/>
            <person name="Leebens-Mack J.H."/>
            <person name="Tsai I.J."/>
        </authorList>
    </citation>
    <scope>NUCLEOTIDE SEQUENCE [LARGE SCALE GENOMIC DNA]</scope>
    <source>
        <strain evidence="3">cv. Chaw 1501</strain>
        <tissue evidence="2">Young leaves</tissue>
    </source>
</reference>
<dbReference type="Pfam" id="PF00561">
    <property type="entry name" value="Abhydrolase_1"/>
    <property type="match status" value="1"/>
</dbReference>
<dbReference type="PRINTS" id="PR00111">
    <property type="entry name" value="ABHYDROLASE"/>
</dbReference>
<proteinExistence type="predicted"/>
<dbReference type="InterPro" id="IPR000073">
    <property type="entry name" value="AB_hydrolase_1"/>
</dbReference>
<dbReference type="EMBL" id="QPKB01000010">
    <property type="protein sequence ID" value="RWR93618.1"/>
    <property type="molecule type" value="Genomic_DNA"/>
</dbReference>
<dbReference type="Gene3D" id="3.40.50.1820">
    <property type="entry name" value="alpha/beta hydrolase"/>
    <property type="match status" value="1"/>
</dbReference>
<dbReference type="OrthoDB" id="408373at2759"/>
<feature type="domain" description="AB hydrolase-1" evidence="1">
    <location>
        <begin position="155"/>
        <end position="404"/>
    </location>
</feature>
<accession>A0A3S3P570</accession>
<dbReference type="AlphaFoldDB" id="A0A3S3P570"/>
<dbReference type="Proteomes" id="UP000283530">
    <property type="component" value="Unassembled WGS sequence"/>
</dbReference>
<protein>
    <submittedName>
        <fullName evidence="2">Pheophytinase, chloroplastic</fullName>
    </submittedName>
</protein>
<dbReference type="SUPFAM" id="SSF53474">
    <property type="entry name" value="alpha/beta-Hydrolases"/>
    <property type="match status" value="1"/>
</dbReference>